<proteinExistence type="predicted"/>
<evidence type="ECO:0000256" key="1">
    <source>
        <dbReference type="SAM" id="MobiDB-lite"/>
    </source>
</evidence>
<protein>
    <submittedName>
        <fullName evidence="2">Uncharacterized protein</fullName>
    </submittedName>
</protein>
<keyword evidence="3" id="KW-1185">Reference proteome</keyword>
<reference evidence="2 3" key="1">
    <citation type="submission" date="2019-07" db="EMBL/GenBank/DDBJ databases">
        <title>Whole genome shotgun sequence of Cellulomonas terrae NBRC 100819.</title>
        <authorList>
            <person name="Hosoyama A."/>
            <person name="Uohara A."/>
            <person name="Ohji S."/>
            <person name="Ichikawa N."/>
        </authorList>
    </citation>
    <scope>NUCLEOTIDE SEQUENCE [LARGE SCALE GENOMIC DNA]</scope>
    <source>
        <strain evidence="2 3">NBRC 100819</strain>
    </source>
</reference>
<accession>A0A511JJ87</accession>
<feature type="region of interest" description="Disordered" evidence="1">
    <location>
        <begin position="51"/>
        <end position="129"/>
    </location>
</feature>
<organism evidence="2 3">
    <name type="scientific">Cellulomonas terrae</name>
    <dbReference type="NCBI Taxonomy" id="311234"/>
    <lineage>
        <taxon>Bacteria</taxon>
        <taxon>Bacillati</taxon>
        <taxon>Actinomycetota</taxon>
        <taxon>Actinomycetes</taxon>
        <taxon>Micrococcales</taxon>
        <taxon>Cellulomonadaceae</taxon>
        <taxon>Cellulomonas</taxon>
    </lineage>
</organism>
<comment type="caution">
    <text evidence="2">The sequence shown here is derived from an EMBL/GenBank/DDBJ whole genome shotgun (WGS) entry which is preliminary data.</text>
</comment>
<name>A0A511JJ87_9CELL</name>
<feature type="compositionally biased region" description="Low complexity" evidence="1">
    <location>
        <begin position="95"/>
        <end position="106"/>
    </location>
</feature>
<evidence type="ECO:0000313" key="3">
    <source>
        <dbReference type="Proteomes" id="UP000321049"/>
    </source>
</evidence>
<dbReference type="Proteomes" id="UP000321049">
    <property type="component" value="Unassembled WGS sequence"/>
</dbReference>
<dbReference type="AlphaFoldDB" id="A0A511JJ87"/>
<dbReference type="EMBL" id="BJWH01000006">
    <property type="protein sequence ID" value="GEL98071.1"/>
    <property type="molecule type" value="Genomic_DNA"/>
</dbReference>
<gene>
    <name evidence="2" type="ORF">CTE05_16180</name>
</gene>
<feature type="compositionally biased region" description="Basic and acidic residues" evidence="1">
    <location>
        <begin position="108"/>
        <end position="122"/>
    </location>
</feature>
<sequence length="129" mass="14086">MLREPQDRPRVREEHRRVEHVGLAAYGHVQLGVELRLADHGRLPLALRAPRRAPDTGVLPEQDHAPTYGDGTGAVGPSGNRGPDPALLPERMLHGLASRGRRSLSSTAEHKPGAADLRHDTRSGYTLFT</sequence>
<evidence type="ECO:0000313" key="2">
    <source>
        <dbReference type="EMBL" id="GEL98071.1"/>
    </source>
</evidence>